<feature type="domain" description="RNase H type-2" evidence="17">
    <location>
        <begin position="19"/>
        <end position="202"/>
    </location>
</feature>
<evidence type="ECO:0000256" key="11">
    <source>
        <dbReference type="ARBA" id="ARBA00022759"/>
    </source>
</evidence>
<evidence type="ECO:0000256" key="7">
    <source>
        <dbReference type="ARBA" id="ARBA00019179"/>
    </source>
</evidence>
<evidence type="ECO:0000256" key="12">
    <source>
        <dbReference type="ARBA" id="ARBA00022801"/>
    </source>
</evidence>
<feature type="binding site" evidence="14 15">
    <location>
        <position position="26"/>
    </location>
    <ligand>
        <name>a divalent metal cation</name>
        <dbReference type="ChEBI" id="CHEBI:60240"/>
    </ligand>
</feature>
<dbReference type="GO" id="GO:0032299">
    <property type="term" value="C:ribonuclease H2 complex"/>
    <property type="evidence" value="ECO:0007669"/>
    <property type="project" value="TreeGrafter"/>
</dbReference>
<proteinExistence type="inferred from homology"/>
<dbReference type="EMBL" id="JACRTE010000007">
    <property type="protein sequence ID" value="MBC8596643.1"/>
    <property type="molecule type" value="Genomic_DNA"/>
</dbReference>
<dbReference type="GO" id="GO:0043137">
    <property type="term" value="P:DNA replication, removal of RNA primer"/>
    <property type="evidence" value="ECO:0007669"/>
    <property type="project" value="TreeGrafter"/>
</dbReference>
<dbReference type="GO" id="GO:0003723">
    <property type="term" value="F:RNA binding"/>
    <property type="evidence" value="ECO:0007669"/>
    <property type="project" value="UniProtKB-UniRule"/>
</dbReference>
<comment type="function">
    <text evidence="3 14 16">Endonuclease that specifically degrades the RNA of RNA-DNA hybrids.</text>
</comment>
<sequence length="202" mass="22811">MCGFDNLEYEKKYWENGFVYVAGADEAGRGPLAGPVYAAAVIFPKDIQIDGLTDSKKLSEKKRDYYFDVIKEKATAYSIASVDEKIIDEINILNAAHLAFKKAVEGLNPAPELALIDGNSMKNLPCPFELIVKGDQKSLTVAAASVLAKVSRDRFMDKIDKEYPQYMFSKHKGYGTKLHYEMLEKYGACPYHRQSFRLFKNQ</sequence>
<feature type="binding site" evidence="14 15">
    <location>
        <position position="117"/>
    </location>
    <ligand>
        <name>a divalent metal cation</name>
        <dbReference type="ChEBI" id="CHEBI:60240"/>
    </ligand>
</feature>
<dbReference type="InterPro" id="IPR001352">
    <property type="entry name" value="RNase_HII/HIII"/>
</dbReference>
<comment type="catalytic activity">
    <reaction evidence="1 14 15 16">
        <text>Endonucleolytic cleavage to 5'-phosphomonoester.</text>
        <dbReference type="EC" id="3.1.26.4"/>
    </reaction>
</comment>
<dbReference type="CDD" id="cd07182">
    <property type="entry name" value="RNase_HII_bacteria_HII_like"/>
    <property type="match status" value="1"/>
</dbReference>
<dbReference type="GO" id="GO:0030145">
    <property type="term" value="F:manganese ion binding"/>
    <property type="evidence" value="ECO:0007669"/>
    <property type="project" value="UniProtKB-UniRule"/>
</dbReference>
<keyword evidence="10 14" id="KW-0479">Metal-binding</keyword>
<comment type="caution">
    <text evidence="18">The sequence shown here is derived from an EMBL/GenBank/DDBJ whole genome shotgun (WGS) entry which is preliminary data.</text>
</comment>
<comment type="subcellular location">
    <subcellularLocation>
        <location evidence="4 14">Cytoplasm</location>
    </subcellularLocation>
</comment>
<dbReference type="AlphaFoldDB" id="A0A926F6F4"/>
<evidence type="ECO:0000313" key="19">
    <source>
        <dbReference type="Proteomes" id="UP000647416"/>
    </source>
</evidence>
<evidence type="ECO:0000256" key="5">
    <source>
        <dbReference type="ARBA" id="ARBA00007383"/>
    </source>
</evidence>
<dbReference type="SUPFAM" id="SSF53098">
    <property type="entry name" value="Ribonuclease H-like"/>
    <property type="match status" value="1"/>
</dbReference>
<dbReference type="InterPro" id="IPR022898">
    <property type="entry name" value="RNase_HII"/>
</dbReference>
<accession>A0A926F6F4</accession>
<evidence type="ECO:0000256" key="3">
    <source>
        <dbReference type="ARBA" id="ARBA00004065"/>
    </source>
</evidence>
<evidence type="ECO:0000256" key="14">
    <source>
        <dbReference type="HAMAP-Rule" id="MF_00052"/>
    </source>
</evidence>
<dbReference type="GO" id="GO:0005737">
    <property type="term" value="C:cytoplasm"/>
    <property type="evidence" value="ECO:0007669"/>
    <property type="project" value="UniProtKB-SubCell"/>
</dbReference>
<dbReference type="InterPro" id="IPR024567">
    <property type="entry name" value="RNase_HII/HIII_dom"/>
</dbReference>
<dbReference type="Pfam" id="PF01351">
    <property type="entry name" value="RNase_HII"/>
    <property type="match status" value="1"/>
</dbReference>
<evidence type="ECO:0000256" key="16">
    <source>
        <dbReference type="RuleBase" id="RU003515"/>
    </source>
</evidence>
<protein>
    <recommendedName>
        <fullName evidence="7 14">Ribonuclease HII</fullName>
        <shortName evidence="14">RNase HII</shortName>
        <ecNumber evidence="6 14">3.1.26.4</ecNumber>
    </recommendedName>
</protein>
<name>A0A926F6F4_9FIRM</name>
<evidence type="ECO:0000259" key="17">
    <source>
        <dbReference type="PROSITE" id="PS51975"/>
    </source>
</evidence>
<keyword evidence="12 14" id="KW-0378">Hydrolase</keyword>
<dbReference type="PANTHER" id="PTHR10954">
    <property type="entry name" value="RIBONUCLEASE H2 SUBUNIT A"/>
    <property type="match status" value="1"/>
</dbReference>
<keyword evidence="8 14" id="KW-0963">Cytoplasm</keyword>
<evidence type="ECO:0000256" key="4">
    <source>
        <dbReference type="ARBA" id="ARBA00004496"/>
    </source>
</evidence>
<gene>
    <name evidence="14" type="primary">rnhB</name>
    <name evidence="18" type="ORF">H8706_07135</name>
</gene>
<dbReference type="NCBIfam" id="NF000595">
    <property type="entry name" value="PRK00015.1-3"/>
    <property type="match status" value="1"/>
</dbReference>
<dbReference type="NCBIfam" id="NF000594">
    <property type="entry name" value="PRK00015.1-1"/>
    <property type="match status" value="1"/>
</dbReference>
<evidence type="ECO:0000256" key="9">
    <source>
        <dbReference type="ARBA" id="ARBA00022722"/>
    </source>
</evidence>
<evidence type="ECO:0000256" key="8">
    <source>
        <dbReference type="ARBA" id="ARBA00022490"/>
    </source>
</evidence>
<keyword evidence="9 14" id="KW-0540">Nuclease</keyword>
<dbReference type="EC" id="3.1.26.4" evidence="6 14"/>
<keyword evidence="11 14" id="KW-0255">Endonuclease</keyword>
<evidence type="ECO:0000256" key="6">
    <source>
        <dbReference type="ARBA" id="ARBA00012180"/>
    </source>
</evidence>
<keyword evidence="19" id="KW-1185">Reference proteome</keyword>
<evidence type="ECO:0000256" key="15">
    <source>
        <dbReference type="PROSITE-ProRule" id="PRU01319"/>
    </source>
</evidence>
<comment type="cofactor">
    <cofactor evidence="14 15">
        <name>Mn(2+)</name>
        <dbReference type="ChEBI" id="CHEBI:29035"/>
    </cofactor>
    <cofactor evidence="14 15">
        <name>Mg(2+)</name>
        <dbReference type="ChEBI" id="CHEBI:18420"/>
    </cofactor>
    <text evidence="14 15">Manganese or magnesium. Binds 1 divalent metal ion per monomer in the absence of substrate. May bind a second metal ion after substrate binding.</text>
</comment>
<evidence type="ECO:0000256" key="13">
    <source>
        <dbReference type="ARBA" id="ARBA00023211"/>
    </source>
</evidence>
<dbReference type="Gene3D" id="3.30.420.10">
    <property type="entry name" value="Ribonuclease H-like superfamily/Ribonuclease H"/>
    <property type="match status" value="1"/>
</dbReference>
<dbReference type="FunFam" id="3.30.420.10:FF:000006">
    <property type="entry name" value="Ribonuclease HII"/>
    <property type="match status" value="1"/>
</dbReference>
<dbReference type="PANTHER" id="PTHR10954:SF18">
    <property type="entry name" value="RIBONUCLEASE HII"/>
    <property type="match status" value="1"/>
</dbReference>
<reference evidence="18" key="1">
    <citation type="submission" date="2020-08" db="EMBL/GenBank/DDBJ databases">
        <title>Genome public.</title>
        <authorList>
            <person name="Liu C."/>
            <person name="Sun Q."/>
        </authorList>
    </citation>
    <scope>NUCLEOTIDE SEQUENCE</scope>
    <source>
        <strain evidence="18">NSJ-50</strain>
    </source>
</reference>
<evidence type="ECO:0000313" key="18">
    <source>
        <dbReference type="EMBL" id="MBC8596643.1"/>
    </source>
</evidence>
<feature type="binding site" evidence="14 15">
    <location>
        <position position="25"/>
    </location>
    <ligand>
        <name>a divalent metal cation</name>
        <dbReference type="ChEBI" id="CHEBI:60240"/>
    </ligand>
</feature>
<dbReference type="GO" id="GO:0006298">
    <property type="term" value="P:mismatch repair"/>
    <property type="evidence" value="ECO:0007669"/>
    <property type="project" value="TreeGrafter"/>
</dbReference>
<dbReference type="PROSITE" id="PS51975">
    <property type="entry name" value="RNASE_H_2"/>
    <property type="match status" value="1"/>
</dbReference>
<evidence type="ECO:0000256" key="1">
    <source>
        <dbReference type="ARBA" id="ARBA00000077"/>
    </source>
</evidence>
<dbReference type="InterPro" id="IPR012337">
    <property type="entry name" value="RNaseH-like_sf"/>
</dbReference>
<comment type="similarity">
    <text evidence="5 14 16">Belongs to the RNase HII family.</text>
</comment>
<organism evidence="18 19">
    <name type="scientific">Qingrenia yutianensis</name>
    <dbReference type="NCBI Taxonomy" id="2763676"/>
    <lineage>
        <taxon>Bacteria</taxon>
        <taxon>Bacillati</taxon>
        <taxon>Bacillota</taxon>
        <taxon>Clostridia</taxon>
        <taxon>Eubacteriales</taxon>
        <taxon>Oscillospiraceae</taxon>
        <taxon>Qingrenia</taxon>
    </lineage>
</organism>
<dbReference type="HAMAP" id="MF_00052_B">
    <property type="entry name" value="RNase_HII_B"/>
    <property type="match status" value="1"/>
</dbReference>
<dbReference type="GO" id="GO:0004523">
    <property type="term" value="F:RNA-DNA hybrid ribonuclease activity"/>
    <property type="evidence" value="ECO:0007669"/>
    <property type="project" value="UniProtKB-UniRule"/>
</dbReference>
<evidence type="ECO:0000256" key="2">
    <source>
        <dbReference type="ARBA" id="ARBA00001946"/>
    </source>
</evidence>
<dbReference type="InterPro" id="IPR036397">
    <property type="entry name" value="RNaseH_sf"/>
</dbReference>
<comment type="cofactor">
    <cofactor evidence="2">
        <name>Mg(2+)</name>
        <dbReference type="ChEBI" id="CHEBI:18420"/>
    </cofactor>
</comment>
<evidence type="ECO:0000256" key="10">
    <source>
        <dbReference type="ARBA" id="ARBA00022723"/>
    </source>
</evidence>
<keyword evidence="13 14" id="KW-0464">Manganese</keyword>
<dbReference type="Proteomes" id="UP000647416">
    <property type="component" value="Unassembled WGS sequence"/>
</dbReference>